<dbReference type="EMBL" id="JAIMJC010000007">
    <property type="protein sequence ID" value="KAH0522161.1"/>
    <property type="molecule type" value="Genomic_DNA"/>
</dbReference>
<dbReference type="InterPro" id="IPR036864">
    <property type="entry name" value="Zn2-C6_fun-type_DNA-bd_sf"/>
</dbReference>
<comment type="caution">
    <text evidence="3">The sequence shown here is derived from an EMBL/GenBank/DDBJ whole genome shotgun (WGS) entry which is preliminary data.</text>
</comment>
<organism evidence="3 4">
    <name type="scientific">Trichoderma semiorbis</name>
    <dbReference type="NCBI Taxonomy" id="1491008"/>
    <lineage>
        <taxon>Eukaryota</taxon>
        <taxon>Fungi</taxon>
        <taxon>Dikarya</taxon>
        <taxon>Ascomycota</taxon>
        <taxon>Pezizomycotina</taxon>
        <taxon>Sordariomycetes</taxon>
        <taxon>Hypocreomycetidae</taxon>
        <taxon>Hypocreales</taxon>
        <taxon>Hypocreaceae</taxon>
        <taxon>Trichoderma</taxon>
    </lineage>
</organism>
<dbReference type="PROSITE" id="PS00463">
    <property type="entry name" value="ZN2_CY6_FUNGAL_1"/>
    <property type="match status" value="1"/>
</dbReference>
<dbReference type="InterPro" id="IPR001138">
    <property type="entry name" value="Zn2Cys6_DnaBD"/>
</dbReference>
<dbReference type="InterPro" id="IPR021858">
    <property type="entry name" value="Fun_TF"/>
</dbReference>
<dbReference type="PROSITE" id="PS50048">
    <property type="entry name" value="ZN2_CY6_FUNGAL_2"/>
    <property type="match status" value="1"/>
</dbReference>
<dbReference type="PANTHER" id="PTHR38111:SF2">
    <property type="entry name" value="FINGER DOMAIN PROTEIN, PUTATIVE (AFU_ORTHOLOGUE AFUA_1G01560)-RELATED"/>
    <property type="match status" value="1"/>
</dbReference>
<evidence type="ECO:0000313" key="4">
    <source>
        <dbReference type="Proteomes" id="UP000826573"/>
    </source>
</evidence>
<keyword evidence="1" id="KW-0539">Nucleus</keyword>
<gene>
    <name evidence="3" type="ORF">TsFJ059_006057</name>
</gene>
<dbReference type="SMART" id="SM00066">
    <property type="entry name" value="GAL4"/>
    <property type="match status" value="1"/>
</dbReference>
<sequence>MRSSKYSISAFAYHLNVAPQINDRTNNRQLAVRVITDPSALCIANILHQRKEKMVGVGGRSKACDECRRRRIKCDLTSPHCKRCLKAGLQCGGSRGLSILQYDGQSGRAVPSNQSSIAQAISNIVMGQDVSSSGASHLENMNPTAPWNIYRPQMPHEDIFITYTVSQLLEDGADVSSMPGSSGGLAKQCLVALSTTYFGIAHMEKEILRRGMSKYGKSLRTLNQRLGDQSASRTLDVLQSIMIMALFEYLISDLEAGWLQHSRGLERLLEIRGPESMASLPCLTILESVRPSIIFSALLLRQNTILASPDWKTLPWMNYAGRKDAMQLLIDILADCPELFVLRESLAKSAQLERRSALRHLEEKAHAILDSLHAWKQGPGISPWTEVPSPSSTPDILDSEGLSTPIWQTVYHFESLYQANIMSLYHGAIILVSRLCLGIQLELDGDKCEEIRASINMAGLAICRSMDYHMERRGDDISSLFILFPLRMAFDAVSVDNVEIGSWLKAILQQIYSGSAGRWAIARYLLDIQPLSNNPTPV</sequence>
<evidence type="ECO:0000256" key="1">
    <source>
        <dbReference type="ARBA" id="ARBA00023242"/>
    </source>
</evidence>
<keyword evidence="4" id="KW-1185">Reference proteome</keyword>
<dbReference type="GO" id="GO:0000981">
    <property type="term" value="F:DNA-binding transcription factor activity, RNA polymerase II-specific"/>
    <property type="evidence" value="ECO:0007669"/>
    <property type="project" value="InterPro"/>
</dbReference>
<dbReference type="Pfam" id="PF11951">
    <property type="entry name" value="Fungal_trans_2"/>
    <property type="match status" value="1"/>
</dbReference>
<evidence type="ECO:0000313" key="3">
    <source>
        <dbReference type="EMBL" id="KAH0522162.1"/>
    </source>
</evidence>
<protein>
    <recommendedName>
        <fullName evidence="2">Zn(2)-C6 fungal-type domain-containing protein</fullName>
    </recommendedName>
</protein>
<proteinExistence type="predicted"/>
<dbReference type="AlphaFoldDB" id="A0A9P8HCR8"/>
<feature type="domain" description="Zn(2)-C6 fungal-type" evidence="2">
    <location>
        <begin position="63"/>
        <end position="91"/>
    </location>
</feature>
<dbReference type="GO" id="GO:0008270">
    <property type="term" value="F:zinc ion binding"/>
    <property type="evidence" value="ECO:0007669"/>
    <property type="project" value="InterPro"/>
</dbReference>
<reference evidence="3 4" key="1">
    <citation type="submission" date="2021-08" db="EMBL/GenBank/DDBJ databases">
        <title>The highly contiguous genome resource for Trichoderma semiorbis FJ059, a fungal antagonistic to plant pathogens.</title>
        <authorList>
            <person name="Liu T."/>
        </authorList>
    </citation>
    <scope>NUCLEOTIDE SEQUENCE [LARGE SCALE GENOMIC DNA]</scope>
    <source>
        <strain evidence="3 4">FJ059</strain>
    </source>
</reference>
<dbReference type="SUPFAM" id="SSF57701">
    <property type="entry name" value="Zn2/Cys6 DNA-binding domain"/>
    <property type="match status" value="1"/>
</dbReference>
<evidence type="ECO:0000259" key="2">
    <source>
        <dbReference type="PROSITE" id="PS50048"/>
    </source>
</evidence>
<name>A0A9P8HCR8_9HYPO</name>
<dbReference type="Proteomes" id="UP000826573">
    <property type="component" value="Unassembled WGS sequence"/>
</dbReference>
<dbReference type="PANTHER" id="PTHR38111">
    <property type="entry name" value="ZN(2)-C6 FUNGAL-TYPE DOMAIN-CONTAINING PROTEIN-RELATED"/>
    <property type="match status" value="1"/>
</dbReference>
<dbReference type="EMBL" id="JAIMJC010000007">
    <property type="protein sequence ID" value="KAH0522163.1"/>
    <property type="molecule type" value="Genomic_DNA"/>
</dbReference>
<dbReference type="EMBL" id="JAIMJC010000007">
    <property type="protein sequence ID" value="KAH0522162.1"/>
    <property type="molecule type" value="Genomic_DNA"/>
</dbReference>
<dbReference type="CDD" id="cd00067">
    <property type="entry name" value="GAL4"/>
    <property type="match status" value="1"/>
</dbReference>
<accession>A0A9P8HCR8</accession>
<dbReference type="Gene3D" id="4.10.240.10">
    <property type="entry name" value="Zn(2)-C6 fungal-type DNA-binding domain"/>
    <property type="match status" value="1"/>
</dbReference>
<dbReference type="Pfam" id="PF00172">
    <property type="entry name" value="Zn_clus"/>
    <property type="match status" value="1"/>
</dbReference>
<dbReference type="InterPro" id="IPR053178">
    <property type="entry name" value="Osmoadaptation_assoc"/>
</dbReference>